<dbReference type="AlphaFoldDB" id="A0A7V8FT98"/>
<proteinExistence type="predicted"/>
<dbReference type="PRINTS" id="PR00050">
    <property type="entry name" value="COLDSHOCK"/>
</dbReference>
<dbReference type="InterPro" id="IPR012156">
    <property type="entry name" value="Cold_shock_CspA"/>
</dbReference>
<evidence type="ECO:0000313" key="9">
    <source>
        <dbReference type="EMBL" id="KAF1037429.1"/>
    </source>
</evidence>
<dbReference type="InterPro" id="IPR012340">
    <property type="entry name" value="NA-bd_OB-fold"/>
</dbReference>
<evidence type="ECO:0000313" key="10">
    <source>
        <dbReference type="Proteomes" id="UP000462435"/>
    </source>
</evidence>
<evidence type="ECO:0000256" key="7">
    <source>
        <dbReference type="ARBA" id="ARBA00023163"/>
    </source>
</evidence>
<keyword evidence="3" id="KW-0963">Cytoplasm</keyword>
<organism evidence="9 10">
    <name type="scientific">Herbaspirillum frisingense</name>
    <dbReference type="NCBI Taxonomy" id="92645"/>
    <lineage>
        <taxon>Bacteria</taxon>
        <taxon>Pseudomonadati</taxon>
        <taxon>Pseudomonadota</taxon>
        <taxon>Betaproteobacteria</taxon>
        <taxon>Burkholderiales</taxon>
        <taxon>Oxalobacteraceae</taxon>
        <taxon>Herbaspirillum</taxon>
    </lineage>
</organism>
<keyword evidence="5" id="KW-0238">DNA-binding</keyword>
<evidence type="ECO:0000256" key="3">
    <source>
        <dbReference type="ARBA" id="ARBA00022490"/>
    </source>
</evidence>
<reference evidence="10" key="1">
    <citation type="journal article" date="2020" name="MBio">
        <title>Horizontal gene transfer to a defensive symbiont with a reduced genome amongst a multipartite beetle microbiome.</title>
        <authorList>
            <person name="Waterworth S.C."/>
            <person name="Florez L.V."/>
            <person name="Rees E.R."/>
            <person name="Hertweck C."/>
            <person name="Kaltenpoth M."/>
            <person name="Kwan J.C."/>
        </authorList>
    </citation>
    <scope>NUCLEOTIDE SEQUENCE [LARGE SCALE GENOMIC DNA]</scope>
</reference>
<dbReference type="Gene3D" id="2.40.50.140">
    <property type="entry name" value="Nucleic acid-binding proteins"/>
    <property type="match status" value="1"/>
</dbReference>
<dbReference type="GO" id="GO:0005829">
    <property type="term" value="C:cytosol"/>
    <property type="evidence" value="ECO:0007669"/>
    <property type="project" value="UniProtKB-ARBA"/>
</dbReference>
<dbReference type="GO" id="GO:0003677">
    <property type="term" value="F:DNA binding"/>
    <property type="evidence" value="ECO:0007669"/>
    <property type="project" value="UniProtKB-KW"/>
</dbReference>
<evidence type="ECO:0000256" key="4">
    <source>
        <dbReference type="ARBA" id="ARBA00023015"/>
    </source>
</evidence>
<evidence type="ECO:0000256" key="2">
    <source>
        <dbReference type="ARBA" id="ARBA00022332"/>
    </source>
</evidence>
<evidence type="ECO:0000256" key="1">
    <source>
        <dbReference type="ARBA" id="ARBA00004496"/>
    </source>
</evidence>
<dbReference type="SUPFAM" id="SSF50249">
    <property type="entry name" value="Nucleic acid-binding proteins"/>
    <property type="match status" value="1"/>
</dbReference>
<name>A0A7V8FT98_9BURK</name>
<evidence type="ECO:0000256" key="5">
    <source>
        <dbReference type="ARBA" id="ARBA00023125"/>
    </source>
</evidence>
<dbReference type="PIRSF" id="PIRSF002599">
    <property type="entry name" value="Cold_shock_A"/>
    <property type="match status" value="1"/>
</dbReference>
<dbReference type="EMBL" id="WNDX01000183">
    <property type="protein sequence ID" value="KAF1037429.1"/>
    <property type="molecule type" value="Genomic_DNA"/>
</dbReference>
<accession>A0A7V8FT98</accession>
<evidence type="ECO:0000256" key="6">
    <source>
        <dbReference type="ARBA" id="ARBA00023159"/>
    </source>
</evidence>
<keyword evidence="4" id="KW-0805">Transcription regulation</keyword>
<comment type="caution">
    <text evidence="9">The sequence shown here is derived from an EMBL/GenBank/DDBJ whole genome shotgun (WGS) entry which is preliminary data.</text>
</comment>
<dbReference type="Pfam" id="PF00313">
    <property type="entry name" value="CSD"/>
    <property type="match status" value="1"/>
</dbReference>
<dbReference type="PANTHER" id="PTHR46565">
    <property type="entry name" value="COLD SHOCK DOMAIN PROTEIN 2"/>
    <property type="match status" value="1"/>
</dbReference>
<dbReference type="FunFam" id="2.40.50.140:FF:000006">
    <property type="entry name" value="Cold shock protein CspC"/>
    <property type="match status" value="1"/>
</dbReference>
<dbReference type="PROSITE" id="PS51857">
    <property type="entry name" value="CSD_2"/>
    <property type="match status" value="1"/>
</dbReference>
<comment type="subcellular location">
    <subcellularLocation>
        <location evidence="1">Cytoplasm</location>
    </subcellularLocation>
</comment>
<dbReference type="SMART" id="SM00357">
    <property type="entry name" value="CSP"/>
    <property type="match status" value="1"/>
</dbReference>
<dbReference type="CDD" id="cd04458">
    <property type="entry name" value="CSP_CDS"/>
    <property type="match status" value="1"/>
</dbReference>
<keyword evidence="6" id="KW-0010">Activator</keyword>
<protein>
    <recommendedName>
        <fullName evidence="2">Cold shock-like protein CspA</fullName>
    </recommendedName>
</protein>
<feature type="domain" description="CSD" evidence="8">
    <location>
        <begin position="3"/>
        <end position="68"/>
    </location>
</feature>
<dbReference type="InterPro" id="IPR011129">
    <property type="entry name" value="CSD"/>
</dbReference>
<dbReference type="InterPro" id="IPR002059">
    <property type="entry name" value="CSP_DNA-bd"/>
</dbReference>
<evidence type="ECO:0000259" key="8">
    <source>
        <dbReference type="PROSITE" id="PS51857"/>
    </source>
</evidence>
<sequence>MSSQTGVVKWFNDSKGFGFITPDAGGPDLFAHFQDIQSTGFRSLSENQRVSFERSVGPKGEKASNITVIA</sequence>
<dbReference type="PANTHER" id="PTHR46565:SF26">
    <property type="entry name" value="COLD SHOCK PROTEIN 2"/>
    <property type="match status" value="1"/>
</dbReference>
<keyword evidence="7" id="KW-0804">Transcription</keyword>
<gene>
    <name evidence="9" type="primary">cspA</name>
    <name evidence="9" type="ORF">GAK35_03942</name>
</gene>
<dbReference type="Proteomes" id="UP000462435">
    <property type="component" value="Unassembled WGS sequence"/>
</dbReference>